<evidence type="ECO:0000256" key="1">
    <source>
        <dbReference type="ARBA" id="ARBA00004651"/>
    </source>
</evidence>
<dbReference type="HAMAP" id="MF_02239">
    <property type="entry name" value="HemJ"/>
    <property type="match status" value="1"/>
</dbReference>
<gene>
    <name evidence="16" type="primary">hemJ</name>
    <name evidence="16" type="ORF">HKW67_16220</name>
</gene>
<dbReference type="NCBIfam" id="TIGR00701">
    <property type="entry name" value="protoporphyrinogen oxidase HemJ"/>
    <property type="match status" value="1"/>
</dbReference>
<feature type="transmembrane region" description="Helical" evidence="14">
    <location>
        <begin position="124"/>
        <end position="142"/>
    </location>
</feature>
<evidence type="ECO:0000256" key="2">
    <source>
        <dbReference type="ARBA" id="ARBA00005073"/>
    </source>
</evidence>
<evidence type="ECO:0000313" key="17">
    <source>
        <dbReference type="Proteomes" id="UP000500938"/>
    </source>
</evidence>
<evidence type="ECO:0000256" key="10">
    <source>
        <dbReference type="ARBA" id="ARBA00023002"/>
    </source>
</evidence>
<name>A0A6M4IVR5_9BACT</name>
<evidence type="ECO:0000256" key="3">
    <source>
        <dbReference type="ARBA" id="ARBA00006501"/>
    </source>
</evidence>
<evidence type="ECO:0000256" key="6">
    <source>
        <dbReference type="ARBA" id="ARBA00022617"/>
    </source>
</evidence>
<evidence type="ECO:0000256" key="11">
    <source>
        <dbReference type="ARBA" id="ARBA00023004"/>
    </source>
</evidence>
<dbReference type="AlphaFoldDB" id="A0A6M4IVR5"/>
<evidence type="ECO:0000256" key="9">
    <source>
        <dbReference type="ARBA" id="ARBA00022989"/>
    </source>
</evidence>
<keyword evidence="11 14" id="KW-0408">Iron</keyword>
<feature type="transmembrane region" description="Helical" evidence="14">
    <location>
        <begin position="12"/>
        <end position="33"/>
    </location>
</feature>
<comment type="subunit">
    <text evidence="14">Homodimer.</text>
</comment>
<protein>
    <recommendedName>
        <fullName evidence="4 14">Protoporphyrinogen IX oxidase</fullName>
        <shortName evidence="14">PPO</shortName>
        <ecNumber evidence="14 15">1.3.99.-</ecNumber>
    </recommendedName>
</protein>
<dbReference type="GO" id="GO:0046872">
    <property type="term" value="F:metal ion binding"/>
    <property type="evidence" value="ECO:0007669"/>
    <property type="project" value="UniProtKB-UniRule"/>
</dbReference>
<dbReference type="PANTHER" id="PTHR40255">
    <property type="entry name" value="UPF0093 MEMBRANE PROTEIN SLR1790"/>
    <property type="match status" value="1"/>
</dbReference>
<comment type="subcellular location">
    <subcellularLocation>
        <location evidence="1 14">Cell membrane</location>
        <topology evidence="1 14">Multi-pass membrane protein</topology>
    </subcellularLocation>
</comment>
<evidence type="ECO:0000256" key="7">
    <source>
        <dbReference type="ARBA" id="ARBA00022692"/>
    </source>
</evidence>
<evidence type="ECO:0000313" key="16">
    <source>
        <dbReference type="EMBL" id="QJR36952.1"/>
    </source>
</evidence>
<dbReference type="EC" id="1.3.99.-" evidence="14 15"/>
<comment type="pathway">
    <text evidence="2 14 15">Porphyrin-containing compound metabolism; protoporphyrin-IX biosynthesis; protoporphyrin-IX from protoporphyrinogen-IX: step 1/1.</text>
</comment>
<dbReference type="KEGG" id="ggr:HKW67_16220"/>
<comment type="catalytic activity">
    <reaction evidence="13 14 15">
        <text>protoporphyrinogen IX + 3 A = protoporphyrin IX + 3 AH2</text>
        <dbReference type="Rhea" id="RHEA:62000"/>
        <dbReference type="ChEBI" id="CHEBI:13193"/>
        <dbReference type="ChEBI" id="CHEBI:17499"/>
        <dbReference type="ChEBI" id="CHEBI:57306"/>
        <dbReference type="ChEBI" id="CHEBI:57307"/>
    </reaction>
</comment>
<accession>A0A6M4IVR5</accession>
<keyword evidence="9 14" id="KW-1133">Transmembrane helix</keyword>
<keyword evidence="6 14" id="KW-0349">Heme</keyword>
<organism evidence="16 17">
    <name type="scientific">Gemmatimonas groenlandica</name>
    <dbReference type="NCBI Taxonomy" id="2732249"/>
    <lineage>
        <taxon>Bacteria</taxon>
        <taxon>Pseudomonadati</taxon>
        <taxon>Gemmatimonadota</taxon>
        <taxon>Gemmatimonadia</taxon>
        <taxon>Gemmatimonadales</taxon>
        <taxon>Gemmatimonadaceae</taxon>
        <taxon>Gemmatimonas</taxon>
    </lineage>
</organism>
<comment type="cofactor">
    <cofactor evidence="14 15">
        <name>heme b</name>
        <dbReference type="ChEBI" id="CHEBI:60344"/>
    </cofactor>
    <text evidence="14 15">Binds 1 heme b (iron(II)-protoporphyrin IX) group per subunit.</text>
</comment>
<dbReference type="GO" id="GO:0006782">
    <property type="term" value="P:protoporphyrinogen IX biosynthetic process"/>
    <property type="evidence" value="ECO:0007669"/>
    <property type="project" value="UniProtKB-UniRule"/>
</dbReference>
<dbReference type="Pfam" id="PF03653">
    <property type="entry name" value="UPF0093"/>
    <property type="match status" value="1"/>
</dbReference>
<evidence type="ECO:0000256" key="5">
    <source>
        <dbReference type="ARBA" id="ARBA00022475"/>
    </source>
</evidence>
<dbReference type="EMBL" id="CP053085">
    <property type="protein sequence ID" value="QJR36952.1"/>
    <property type="molecule type" value="Genomic_DNA"/>
</dbReference>
<evidence type="ECO:0000256" key="14">
    <source>
        <dbReference type="HAMAP-Rule" id="MF_02239"/>
    </source>
</evidence>
<dbReference type="RefSeq" id="WP_171226385.1">
    <property type="nucleotide sequence ID" value="NZ_CP053085.1"/>
</dbReference>
<feature type="binding site" description="axial binding residue" evidence="14">
    <location>
        <position position="13"/>
    </location>
    <ligand>
        <name>heme</name>
        <dbReference type="ChEBI" id="CHEBI:30413"/>
    </ligand>
    <ligandPart>
        <name>Fe</name>
        <dbReference type="ChEBI" id="CHEBI:18248"/>
    </ligandPart>
</feature>
<keyword evidence="10 14" id="KW-0560">Oxidoreductase</keyword>
<keyword evidence="7 14" id="KW-0812">Transmembrane</keyword>
<evidence type="ECO:0000256" key="4">
    <source>
        <dbReference type="ARBA" id="ARBA00017504"/>
    </source>
</evidence>
<reference evidence="16 17" key="1">
    <citation type="submission" date="2020-05" db="EMBL/GenBank/DDBJ databases">
        <title>Complete genome sequence of Gemmatimonas greenlandica TET16.</title>
        <authorList>
            <person name="Zeng Y."/>
        </authorList>
    </citation>
    <scope>NUCLEOTIDE SEQUENCE [LARGE SCALE GENOMIC DNA]</scope>
    <source>
        <strain evidence="16 17">TET16</strain>
    </source>
</reference>
<evidence type="ECO:0000256" key="13">
    <source>
        <dbReference type="ARBA" id="ARBA00048390"/>
    </source>
</evidence>
<evidence type="ECO:0000256" key="12">
    <source>
        <dbReference type="ARBA" id="ARBA00023136"/>
    </source>
</evidence>
<keyword evidence="8 14" id="KW-0479">Metal-binding</keyword>
<dbReference type="Proteomes" id="UP000500938">
    <property type="component" value="Chromosome"/>
</dbReference>
<dbReference type="InterPro" id="IPR005265">
    <property type="entry name" value="HemJ-like"/>
</dbReference>
<keyword evidence="12 14" id="KW-0472">Membrane</keyword>
<dbReference type="GO" id="GO:0005886">
    <property type="term" value="C:plasma membrane"/>
    <property type="evidence" value="ECO:0007669"/>
    <property type="project" value="UniProtKB-SubCell"/>
</dbReference>
<comment type="function">
    <text evidence="14 15">Catalyzes the oxidation of protoporphyrinogen IX to protoporphyrin IX.</text>
</comment>
<feature type="transmembrane region" description="Helical" evidence="14">
    <location>
        <begin position="54"/>
        <end position="74"/>
    </location>
</feature>
<dbReference type="PANTHER" id="PTHR40255:SF1">
    <property type="entry name" value="PROTOPORPHYRINOGEN IX OXIDASE"/>
    <property type="match status" value="1"/>
</dbReference>
<dbReference type="PIRSF" id="PIRSF004638">
    <property type="entry name" value="UCP004638"/>
    <property type="match status" value="1"/>
</dbReference>
<evidence type="ECO:0000256" key="8">
    <source>
        <dbReference type="ARBA" id="ARBA00022723"/>
    </source>
</evidence>
<dbReference type="UniPathway" id="UPA00251">
    <property type="reaction ID" value="UER00324"/>
</dbReference>
<feature type="binding site" description="axial binding residue" evidence="14">
    <location>
        <position position="89"/>
    </location>
    <ligand>
        <name>heme</name>
        <dbReference type="ChEBI" id="CHEBI:30413"/>
    </ligand>
    <ligandPart>
        <name>Fe</name>
        <dbReference type="ChEBI" id="CHEBI:18248"/>
    </ligandPart>
</feature>
<dbReference type="GO" id="GO:0070818">
    <property type="term" value="F:protoporphyrinogen oxidase activity"/>
    <property type="evidence" value="ECO:0007669"/>
    <property type="project" value="UniProtKB-UniRule"/>
</dbReference>
<evidence type="ECO:0000256" key="15">
    <source>
        <dbReference type="PIRNR" id="PIRNR004638"/>
    </source>
</evidence>
<comment type="similarity">
    <text evidence="3 14 15">Belongs to the HemJ family.</text>
</comment>
<proteinExistence type="inferred from homology"/>
<keyword evidence="17" id="KW-1185">Reference proteome</keyword>
<feature type="transmembrane region" description="Helical" evidence="14">
    <location>
        <begin position="86"/>
        <end position="103"/>
    </location>
</feature>
<sequence length="146" mass="16395">MNGTGYLSIKALHVIAVIAWYAGLFYIFRLYVYHVQKRSEPAVTATLEVMERRLIRAIMTPAMVVALGAGTAMLVMNPSLLKMPWMHAKLGAVFFLLGYHGLASWTRKKFLKGEYVLSETACRWINEVPTILLLIIVIAVIVRPGM</sequence>
<keyword evidence="5 14" id="KW-1003">Cell membrane</keyword>